<gene>
    <name evidence="12" type="ORF">V3328_21015</name>
</gene>
<comment type="cofactor">
    <cofactor evidence="1 8">
        <name>pyridoxal 5'-phosphate</name>
        <dbReference type="ChEBI" id="CHEBI:597326"/>
    </cofactor>
</comment>
<feature type="domain" description="Orn/DAP/Arg decarboxylase 2 C-terminal" evidence="10">
    <location>
        <begin position="283"/>
        <end position="372"/>
    </location>
</feature>
<dbReference type="PANTHER" id="PTHR11482">
    <property type="entry name" value="ARGININE/DIAMINOPIMELATE/ORNITHINE DECARBOXYLASE"/>
    <property type="match status" value="1"/>
</dbReference>
<dbReference type="InterPro" id="IPR009006">
    <property type="entry name" value="Ala_racemase/Decarboxylase_C"/>
</dbReference>
<evidence type="ECO:0000256" key="6">
    <source>
        <dbReference type="ARBA" id="ARBA00034138"/>
    </source>
</evidence>
<accession>A0AAW9RUQ2</accession>
<evidence type="ECO:0000259" key="10">
    <source>
        <dbReference type="Pfam" id="PF00278"/>
    </source>
</evidence>
<dbReference type="GO" id="GO:0005737">
    <property type="term" value="C:cytoplasm"/>
    <property type="evidence" value="ECO:0007669"/>
    <property type="project" value="TreeGrafter"/>
</dbReference>
<dbReference type="PRINTS" id="PR01182">
    <property type="entry name" value="ORNDCRBXLASE"/>
</dbReference>
<evidence type="ECO:0000256" key="8">
    <source>
        <dbReference type="PIRSR" id="PIRSR600183-50"/>
    </source>
</evidence>
<dbReference type="PROSITE" id="PS00879">
    <property type="entry name" value="ODR_DC_2_2"/>
    <property type="match status" value="1"/>
</dbReference>
<comment type="caution">
    <text evidence="12">The sequence shown here is derived from an EMBL/GenBank/DDBJ whole genome shotgun (WGS) entry which is preliminary data.</text>
</comment>
<dbReference type="PANTHER" id="PTHR11482:SF6">
    <property type="entry name" value="ORNITHINE DECARBOXYLASE 1-RELATED"/>
    <property type="match status" value="1"/>
</dbReference>
<evidence type="ECO:0000313" key="13">
    <source>
        <dbReference type="Proteomes" id="UP001378188"/>
    </source>
</evidence>
<sequence length="407" mass="43064">MSEFDMSGGRGAASDGGLPRFATSADAVAALAPAEPVYCLYPRLLGEAAQAFLQGFPGRTLYAVKANPNPHVLRFLHAAGIRHFDTASLDEIALVKGLFPDATCYFMAPGKLAGAAQTAFDRYGVRHFVADHPSELRRLLAIADRDTAIIVRMKAVGPEAVYELSSKFGADEAQAADMLAEVAASGCRAGLAFNVGSLCRHPDAYRRAIAAVGRVLESSKAAIEFLDVGGGFPAAYPGLELPPMTAFFEAIGEAAADIGLPAGCELMCEPGRALVATGQSLIVQAILIKDDLVFLNDGIYGGLKELHISDQSVVYPWRVFPGEGAAGGAAHRETRRYLISGPTCDTLDILPFRVELPADLREGDWIEFGMAGAYTNAMSTRFNGFAPRHWVALDGPDAAPPGLYASA</sequence>
<dbReference type="EMBL" id="JAZHOF010000009">
    <property type="protein sequence ID" value="MEJ8573982.1"/>
    <property type="molecule type" value="Genomic_DNA"/>
</dbReference>
<dbReference type="Gene3D" id="3.20.20.10">
    <property type="entry name" value="Alanine racemase"/>
    <property type="match status" value="1"/>
</dbReference>
<dbReference type="EC" id="4.1.1.17" evidence="6"/>
<dbReference type="Proteomes" id="UP001378188">
    <property type="component" value="Unassembled WGS sequence"/>
</dbReference>
<dbReference type="InterPro" id="IPR022653">
    <property type="entry name" value="De-COase2_pyr-phos_BS"/>
</dbReference>
<dbReference type="InterPro" id="IPR002433">
    <property type="entry name" value="Orn_de-COase"/>
</dbReference>
<evidence type="ECO:0000256" key="5">
    <source>
        <dbReference type="ARBA" id="ARBA00034115"/>
    </source>
</evidence>
<dbReference type="Pfam" id="PF02784">
    <property type="entry name" value="Orn_Arg_deC_N"/>
    <property type="match status" value="1"/>
</dbReference>
<comment type="similarity">
    <text evidence="2 9">Belongs to the Orn/Lys/Arg decarboxylase class-II family.</text>
</comment>
<dbReference type="Pfam" id="PF00278">
    <property type="entry name" value="Orn_DAP_Arg_deC"/>
    <property type="match status" value="1"/>
</dbReference>
<comment type="catalytic activity">
    <reaction evidence="7">
        <text>L-ornithine + H(+) = putrescine + CO2</text>
        <dbReference type="Rhea" id="RHEA:22964"/>
        <dbReference type="ChEBI" id="CHEBI:15378"/>
        <dbReference type="ChEBI" id="CHEBI:16526"/>
        <dbReference type="ChEBI" id="CHEBI:46911"/>
        <dbReference type="ChEBI" id="CHEBI:326268"/>
        <dbReference type="EC" id="4.1.1.17"/>
    </reaction>
</comment>
<keyword evidence="13" id="KW-1185">Reference proteome</keyword>
<dbReference type="RefSeq" id="WP_340331675.1">
    <property type="nucleotide sequence ID" value="NZ_JAZHOF010000009.1"/>
</dbReference>
<dbReference type="InterPro" id="IPR022644">
    <property type="entry name" value="De-COase2_N"/>
</dbReference>
<evidence type="ECO:0000256" key="9">
    <source>
        <dbReference type="RuleBase" id="RU003737"/>
    </source>
</evidence>
<evidence type="ECO:0000256" key="1">
    <source>
        <dbReference type="ARBA" id="ARBA00001933"/>
    </source>
</evidence>
<feature type="modified residue" description="N6-(pyridoxal phosphate)lysine" evidence="8">
    <location>
        <position position="65"/>
    </location>
</feature>
<protein>
    <recommendedName>
        <fullName evidence="6">ornithine decarboxylase</fullName>
        <ecNumber evidence="6">4.1.1.17</ecNumber>
    </recommendedName>
</protein>
<evidence type="ECO:0000259" key="11">
    <source>
        <dbReference type="Pfam" id="PF02784"/>
    </source>
</evidence>
<dbReference type="InterPro" id="IPR029066">
    <property type="entry name" value="PLP-binding_barrel"/>
</dbReference>
<evidence type="ECO:0000256" key="3">
    <source>
        <dbReference type="ARBA" id="ARBA00022898"/>
    </source>
</evidence>
<dbReference type="SUPFAM" id="SSF50621">
    <property type="entry name" value="Alanine racemase C-terminal domain-like"/>
    <property type="match status" value="1"/>
</dbReference>
<dbReference type="PROSITE" id="PS00878">
    <property type="entry name" value="ODR_DC_2_1"/>
    <property type="match status" value="1"/>
</dbReference>
<proteinExistence type="inferred from homology"/>
<evidence type="ECO:0000313" key="12">
    <source>
        <dbReference type="EMBL" id="MEJ8573982.1"/>
    </source>
</evidence>
<keyword evidence="3 8" id="KW-0663">Pyridoxal phosphate</keyword>
<organism evidence="12 13">
    <name type="scientific">Microbaculum marinum</name>
    <dbReference type="NCBI Taxonomy" id="1764581"/>
    <lineage>
        <taxon>Bacteria</taxon>
        <taxon>Pseudomonadati</taxon>
        <taxon>Pseudomonadota</taxon>
        <taxon>Alphaproteobacteria</taxon>
        <taxon>Hyphomicrobiales</taxon>
        <taxon>Tepidamorphaceae</taxon>
        <taxon>Microbaculum</taxon>
    </lineage>
</organism>
<dbReference type="PRINTS" id="PR01179">
    <property type="entry name" value="ODADCRBXLASE"/>
</dbReference>
<dbReference type="InterPro" id="IPR022657">
    <property type="entry name" value="De-COase2_CS"/>
</dbReference>
<dbReference type="SUPFAM" id="SSF51419">
    <property type="entry name" value="PLP-binding barrel"/>
    <property type="match status" value="1"/>
</dbReference>
<reference evidence="12 13" key="1">
    <citation type="submission" date="2024-02" db="EMBL/GenBank/DDBJ databases">
        <title>Genome analysis and characterization of Microbaculum marinisediminis sp. nov., isolated from marine sediment.</title>
        <authorList>
            <person name="Du Z.-J."/>
            <person name="Ye Y.-Q."/>
            <person name="Zhang Z.-R."/>
            <person name="Yuan S.-M."/>
            <person name="Zhang X.-Y."/>
        </authorList>
    </citation>
    <scope>NUCLEOTIDE SEQUENCE [LARGE SCALE GENOMIC DNA]</scope>
    <source>
        <strain evidence="12 13">SDUM1044001</strain>
    </source>
</reference>
<feature type="active site" description="Proton donor" evidence="8">
    <location>
        <position position="344"/>
    </location>
</feature>
<comment type="pathway">
    <text evidence="5">Amine and polyamine biosynthesis; putrescine biosynthesis via L-ornithine pathway; putrescine from L-ornithine: step 1/1.</text>
</comment>
<feature type="domain" description="Orn/DAP/Arg decarboxylase 2 N-terminal" evidence="11">
    <location>
        <begin position="50"/>
        <end position="276"/>
    </location>
</feature>
<dbReference type="InterPro" id="IPR000183">
    <property type="entry name" value="Orn/DAP/Arg_de-COase"/>
</dbReference>
<dbReference type="GO" id="GO:0004586">
    <property type="term" value="F:ornithine decarboxylase activity"/>
    <property type="evidence" value="ECO:0007669"/>
    <property type="project" value="UniProtKB-EC"/>
</dbReference>
<evidence type="ECO:0000256" key="7">
    <source>
        <dbReference type="ARBA" id="ARBA00049127"/>
    </source>
</evidence>
<dbReference type="InterPro" id="IPR022643">
    <property type="entry name" value="De-COase2_C"/>
</dbReference>
<evidence type="ECO:0000256" key="4">
    <source>
        <dbReference type="ARBA" id="ARBA00023239"/>
    </source>
</evidence>
<dbReference type="GO" id="GO:0033387">
    <property type="term" value="P:putrescine biosynthetic process from arginine, via ornithine"/>
    <property type="evidence" value="ECO:0007669"/>
    <property type="project" value="TreeGrafter"/>
</dbReference>
<evidence type="ECO:0000256" key="2">
    <source>
        <dbReference type="ARBA" id="ARBA00008872"/>
    </source>
</evidence>
<name>A0AAW9RUQ2_9HYPH</name>
<keyword evidence="4" id="KW-0456">Lyase</keyword>
<dbReference type="AlphaFoldDB" id="A0AAW9RUQ2"/>
<dbReference type="Gene3D" id="2.40.37.10">
    <property type="entry name" value="Lyase, Ornithine Decarboxylase, Chain A, domain 1"/>
    <property type="match status" value="1"/>
</dbReference>